<dbReference type="Proteomes" id="UP000502035">
    <property type="component" value="Chromosome"/>
</dbReference>
<evidence type="ECO:0000313" key="4">
    <source>
        <dbReference type="Proteomes" id="UP000502035"/>
    </source>
</evidence>
<accession>A0A6G7YFU1</accession>
<feature type="transmembrane region" description="Helical" evidence="2">
    <location>
        <begin position="122"/>
        <end position="144"/>
    </location>
</feature>
<dbReference type="EMBL" id="CP049866">
    <property type="protein sequence ID" value="QIK75511.1"/>
    <property type="molecule type" value="Genomic_DNA"/>
</dbReference>
<dbReference type="KEGG" id="npi:G7071_08715"/>
<dbReference type="RefSeq" id="WP_166317482.1">
    <property type="nucleotide sequence ID" value="NZ_CP049866.1"/>
</dbReference>
<reference evidence="3 4" key="1">
    <citation type="submission" date="2020-03" db="EMBL/GenBank/DDBJ databases">
        <title>Nocardioides sp. nov., isolated from fish.</title>
        <authorList>
            <person name="Hyun D.-W."/>
            <person name="Bae J.-W."/>
        </authorList>
    </citation>
    <scope>NUCLEOTIDE SEQUENCE [LARGE SCALE GENOMIC DNA]</scope>
    <source>
        <strain evidence="3 4">HDW12A</strain>
    </source>
</reference>
<feature type="transmembrane region" description="Helical" evidence="2">
    <location>
        <begin position="68"/>
        <end position="87"/>
    </location>
</feature>
<dbReference type="Pfam" id="PF11222">
    <property type="entry name" value="DUF3017"/>
    <property type="match status" value="1"/>
</dbReference>
<feature type="transmembrane region" description="Helical" evidence="2">
    <location>
        <begin position="93"/>
        <end position="110"/>
    </location>
</feature>
<feature type="region of interest" description="Disordered" evidence="1">
    <location>
        <begin position="1"/>
        <end position="55"/>
    </location>
</feature>
<keyword evidence="2" id="KW-0812">Transmembrane</keyword>
<organism evidence="3 4">
    <name type="scientific">Nocardioides piscis</name>
    <dbReference type="NCBI Taxonomy" id="2714938"/>
    <lineage>
        <taxon>Bacteria</taxon>
        <taxon>Bacillati</taxon>
        <taxon>Actinomycetota</taxon>
        <taxon>Actinomycetes</taxon>
        <taxon>Propionibacteriales</taxon>
        <taxon>Nocardioidaceae</taxon>
        <taxon>Nocardioides</taxon>
    </lineage>
</organism>
<keyword evidence="2" id="KW-1133">Transmembrane helix</keyword>
<dbReference type="AlphaFoldDB" id="A0A6G7YFU1"/>
<gene>
    <name evidence="3" type="ORF">G7071_08715</name>
</gene>
<keyword evidence="4" id="KW-1185">Reference proteome</keyword>
<proteinExistence type="predicted"/>
<keyword evidence="2" id="KW-0472">Membrane</keyword>
<protein>
    <submittedName>
        <fullName evidence="3">DUF3017 domain-containing protein</fullName>
    </submittedName>
</protein>
<feature type="compositionally biased region" description="Basic and acidic residues" evidence="1">
    <location>
        <begin position="9"/>
        <end position="22"/>
    </location>
</feature>
<sequence>MTDPLDPPLDGRPHDDRPHDQDATTWIAPPEDVPPISAEDLVDGQHGDESGADGVLEERRYPSTIGGAFYLAVLATTIAGLAVVAFVDWRIGIRVMGGALILGAVVRLVLQPRDAGMLAVRAKTLDATLLAGLGAALIFLATSIPDQPGF</sequence>
<evidence type="ECO:0000313" key="3">
    <source>
        <dbReference type="EMBL" id="QIK75511.1"/>
    </source>
</evidence>
<dbReference type="InterPro" id="IPR021385">
    <property type="entry name" value="DUF3017"/>
</dbReference>
<evidence type="ECO:0000256" key="1">
    <source>
        <dbReference type="SAM" id="MobiDB-lite"/>
    </source>
</evidence>
<name>A0A6G7YFU1_9ACTN</name>
<evidence type="ECO:0000256" key="2">
    <source>
        <dbReference type="SAM" id="Phobius"/>
    </source>
</evidence>